<gene>
    <name evidence="1" type="ORF">ERS007657_00927</name>
    <name evidence="3" type="ORF">ERS007661_00823</name>
    <name evidence="2" type="ORF">ERS027659_02433</name>
</gene>
<evidence type="ECO:0000313" key="6">
    <source>
        <dbReference type="Proteomes" id="UP000050164"/>
    </source>
</evidence>
<evidence type="ECO:0000313" key="2">
    <source>
        <dbReference type="EMBL" id="CKR95377.1"/>
    </source>
</evidence>
<dbReference type="EMBL" id="CQQC01000186">
    <property type="protein sequence ID" value="CNU53752.1"/>
    <property type="molecule type" value="Genomic_DNA"/>
</dbReference>
<dbReference type="AlphaFoldDB" id="A0A654TXK1"/>
<evidence type="ECO:0000313" key="5">
    <source>
        <dbReference type="Proteomes" id="UP000046680"/>
    </source>
</evidence>
<name>A0A654TXK1_MYCTX</name>
<evidence type="ECO:0000313" key="4">
    <source>
        <dbReference type="Proteomes" id="UP000039217"/>
    </source>
</evidence>
<accession>A0A654TXK1</accession>
<dbReference type="Proteomes" id="UP000046680">
    <property type="component" value="Unassembled WGS sequence"/>
</dbReference>
<organism evidence="1 5">
    <name type="scientific">Mycobacterium tuberculosis</name>
    <dbReference type="NCBI Taxonomy" id="1773"/>
    <lineage>
        <taxon>Bacteria</taxon>
        <taxon>Bacillati</taxon>
        <taxon>Actinomycetota</taxon>
        <taxon>Actinomycetes</taxon>
        <taxon>Mycobacteriales</taxon>
        <taxon>Mycobacteriaceae</taxon>
        <taxon>Mycobacterium</taxon>
        <taxon>Mycobacterium tuberculosis complex</taxon>
    </lineage>
</organism>
<evidence type="ECO:0000313" key="3">
    <source>
        <dbReference type="EMBL" id="CNU53752.1"/>
    </source>
</evidence>
<reference evidence="4 5" key="1">
    <citation type="submission" date="2015-03" db="EMBL/GenBank/DDBJ databases">
        <authorList>
            <consortium name="Pathogen Informatics"/>
        </authorList>
    </citation>
    <scope>NUCLEOTIDE SEQUENCE [LARGE SCALE GENOMIC DNA]</scope>
    <source>
        <strain evidence="2 6">Bir 185</strain>
        <strain evidence="1 5">C09601061</strain>
        <strain evidence="3 4">D00501624</strain>
    </source>
</reference>
<evidence type="ECO:0000313" key="1">
    <source>
        <dbReference type="EMBL" id="CFR70744.1"/>
    </source>
</evidence>
<dbReference type="Proteomes" id="UP000039217">
    <property type="component" value="Unassembled WGS sequence"/>
</dbReference>
<sequence>MPASTQNTTTGPKKYASAPVAPAADALPAWLNASLRPIRLAKN</sequence>
<dbReference type="EMBL" id="CGCX01000245">
    <property type="protein sequence ID" value="CFR70744.1"/>
    <property type="molecule type" value="Genomic_DNA"/>
</dbReference>
<protein>
    <submittedName>
        <fullName evidence="1">Uncharacterized protein</fullName>
    </submittedName>
</protein>
<dbReference type="Proteomes" id="UP000050164">
    <property type="component" value="Unassembled WGS sequence"/>
</dbReference>
<proteinExistence type="predicted"/>
<dbReference type="EMBL" id="CNFT01000578">
    <property type="protein sequence ID" value="CKR95377.1"/>
    <property type="molecule type" value="Genomic_DNA"/>
</dbReference>